<gene>
    <name evidence="1" type="ORF">MU848_12350</name>
</gene>
<proteinExistence type="predicted"/>
<sequence>MELRRDDTGQGPIVTGFSGRGFRVKDDVFPDGLLLTPAKALRWSDAPAPEQLTLAALGDLLTIDPLPEFLLLGTGAGLRQPPRAFVRELENMGIGVEAMDSRAAARAWGVLRAEERWIVAALLPL</sequence>
<keyword evidence="2" id="KW-1185">Reference proteome</keyword>
<dbReference type="SUPFAM" id="SSF64076">
    <property type="entry name" value="MTH938-like"/>
    <property type="match status" value="1"/>
</dbReference>
<dbReference type="Gene3D" id="3.40.1230.10">
    <property type="entry name" value="MTH938-like"/>
    <property type="match status" value="1"/>
</dbReference>
<comment type="caution">
    <text evidence="1">The sequence shown here is derived from an EMBL/GenBank/DDBJ whole genome shotgun (WGS) entry which is preliminary data.</text>
</comment>
<dbReference type="InterPro" id="IPR007523">
    <property type="entry name" value="NDUFAF3/AAMDC"/>
</dbReference>
<reference evidence="1 2" key="1">
    <citation type="submission" date="2022-04" db="EMBL/GenBank/DDBJ databases">
        <authorList>
            <person name="Huq M.A."/>
        </authorList>
    </citation>
    <scope>NUCLEOTIDE SEQUENCE [LARGE SCALE GENOMIC DNA]</scope>
    <source>
        <strain evidence="1 2">MAH-33</strain>
    </source>
</reference>
<dbReference type="PANTHER" id="PTHR21192">
    <property type="entry name" value="NUCLEAR PROTEIN E3-3"/>
    <property type="match status" value="1"/>
</dbReference>
<evidence type="ECO:0000313" key="1">
    <source>
        <dbReference type="EMBL" id="MCK0532371.1"/>
    </source>
</evidence>
<dbReference type="InterPro" id="IPR036748">
    <property type="entry name" value="MTH938-like_sf"/>
</dbReference>
<organism evidence="1 2">
    <name type="scientific">Sphingobium agri</name>
    <dbReference type="NCBI Taxonomy" id="2933566"/>
    <lineage>
        <taxon>Bacteria</taxon>
        <taxon>Pseudomonadati</taxon>
        <taxon>Pseudomonadota</taxon>
        <taxon>Alphaproteobacteria</taxon>
        <taxon>Sphingomonadales</taxon>
        <taxon>Sphingomonadaceae</taxon>
        <taxon>Sphingobium</taxon>
    </lineage>
</organism>
<dbReference type="PANTHER" id="PTHR21192:SF2">
    <property type="entry name" value="NADH DEHYDROGENASE [UBIQUINONE] 1 ALPHA SUBCOMPLEX ASSEMBLY FACTOR 3"/>
    <property type="match status" value="1"/>
</dbReference>
<dbReference type="Proteomes" id="UP001203512">
    <property type="component" value="Unassembled WGS sequence"/>
</dbReference>
<dbReference type="EMBL" id="JALKHS010000008">
    <property type="protein sequence ID" value="MCK0532371.1"/>
    <property type="molecule type" value="Genomic_DNA"/>
</dbReference>
<protein>
    <submittedName>
        <fullName evidence="1">MTH938/NDUFAF3 family protein</fullName>
    </submittedName>
</protein>
<dbReference type="Pfam" id="PF04430">
    <property type="entry name" value="DUF498"/>
    <property type="match status" value="1"/>
</dbReference>
<evidence type="ECO:0000313" key="2">
    <source>
        <dbReference type="Proteomes" id="UP001203512"/>
    </source>
</evidence>
<accession>A0ABT0DZ16</accession>
<name>A0ABT0DZ16_9SPHN</name>